<evidence type="ECO:0000256" key="2">
    <source>
        <dbReference type="SAM" id="SignalP"/>
    </source>
</evidence>
<name>A0A1G7K5H9_9RHOB</name>
<evidence type="ECO:0000256" key="1">
    <source>
        <dbReference type="SAM" id="MobiDB-lite"/>
    </source>
</evidence>
<dbReference type="RefSeq" id="WP_089962923.1">
    <property type="nucleotide sequence ID" value="NZ_FNAV01000017.1"/>
</dbReference>
<dbReference type="Gene3D" id="3.40.50.410">
    <property type="entry name" value="von Willebrand factor, type A domain"/>
    <property type="match status" value="1"/>
</dbReference>
<keyword evidence="4" id="KW-1185">Reference proteome</keyword>
<feature type="signal peptide" evidence="2">
    <location>
        <begin position="1"/>
        <end position="19"/>
    </location>
</feature>
<feature type="chain" id="PRO_5011614720" evidence="2">
    <location>
        <begin position="20"/>
        <end position="218"/>
    </location>
</feature>
<feature type="region of interest" description="Disordered" evidence="1">
    <location>
        <begin position="136"/>
        <end position="156"/>
    </location>
</feature>
<accession>A0A1G7K5H9</accession>
<reference evidence="4" key="1">
    <citation type="submission" date="2016-10" db="EMBL/GenBank/DDBJ databases">
        <authorList>
            <person name="Varghese N."/>
            <person name="Submissions S."/>
        </authorList>
    </citation>
    <scope>NUCLEOTIDE SEQUENCE [LARGE SCALE GENOMIC DNA]</scope>
    <source>
        <strain evidence="4">DSM 10146</strain>
    </source>
</reference>
<dbReference type="SUPFAM" id="SSF53300">
    <property type="entry name" value="vWA-like"/>
    <property type="match status" value="1"/>
</dbReference>
<dbReference type="OrthoDB" id="9792179at2"/>
<proteinExistence type="predicted"/>
<dbReference type="InterPro" id="IPR036465">
    <property type="entry name" value="vWFA_dom_sf"/>
</dbReference>
<sequence>MLRAIASCFTLCLAAPAPACETALLLAMDVSNSVDTGEYKIQSEGLALALADPEIASILVQDRVAIAVLQWAGQDRQHLSIGWTQIRDDSDVAELAARAVSMERAFILSDTAPGSALHGAIDSFATAPDCKRRVIDVSGDGTPNSGSPTAGARTRAEREGITVNGLAIEAPGHGVAITNFYRRALITRNGFVITSRGHRAFAETLRRKMLREVSRVTG</sequence>
<gene>
    <name evidence="3" type="ORF">SAMN04488105_11760</name>
</gene>
<dbReference type="EMBL" id="FNAV01000017">
    <property type="protein sequence ID" value="SDF32598.1"/>
    <property type="molecule type" value="Genomic_DNA"/>
</dbReference>
<evidence type="ECO:0000313" key="3">
    <source>
        <dbReference type="EMBL" id="SDF32598.1"/>
    </source>
</evidence>
<dbReference type="STRING" id="282683.SAMN04488105_11760"/>
<protein>
    <submittedName>
        <fullName evidence="3">Ca-activated chloride channel family protein</fullName>
    </submittedName>
</protein>
<dbReference type="Pfam" id="PF06707">
    <property type="entry name" value="DUF1194"/>
    <property type="match status" value="1"/>
</dbReference>
<organism evidence="3 4">
    <name type="scientific">Salipiger thiooxidans</name>
    <dbReference type="NCBI Taxonomy" id="282683"/>
    <lineage>
        <taxon>Bacteria</taxon>
        <taxon>Pseudomonadati</taxon>
        <taxon>Pseudomonadota</taxon>
        <taxon>Alphaproteobacteria</taxon>
        <taxon>Rhodobacterales</taxon>
        <taxon>Roseobacteraceae</taxon>
        <taxon>Salipiger</taxon>
    </lineage>
</organism>
<evidence type="ECO:0000313" key="4">
    <source>
        <dbReference type="Proteomes" id="UP000198994"/>
    </source>
</evidence>
<dbReference type="AlphaFoldDB" id="A0A1G7K5H9"/>
<dbReference type="InterPro" id="IPR010607">
    <property type="entry name" value="DUF1194"/>
</dbReference>
<keyword evidence="2" id="KW-0732">Signal</keyword>
<dbReference type="Proteomes" id="UP000198994">
    <property type="component" value="Unassembled WGS sequence"/>
</dbReference>